<keyword evidence="3" id="KW-1185">Reference proteome</keyword>
<organism evidence="2 3">
    <name type="scientific">Pyxidicoccus fallax</name>
    <dbReference type="NCBI Taxonomy" id="394095"/>
    <lineage>
        <taxon>Bacteria</taxon>
        <taxon>Pseudomonadati</taxon>
        <taxon>Myxococcota</taxon>
        <taxon>Myxococcia</taxon>
        <taxon>Myxococcales</taxon>
        <taxon>Cystobacterineae</taxon>
        <taxon>Myxococcaceae</taxon>
        <taxon>Pyxidicoccus</taxon>
    </lineage>
</organism>
<dbReference type="AlphaFoldDB" id="A0A848M0Q5"/>
<keyword evidence="1" id="KW-0812">Transmembrane</keyword>
<proteinExistence type="predicted"/>
<name>A0A848M0Q5_9BACT</name>
<feature type="transmembrane region" description="Helical" evidence="1">
    <location>
        <begin position="6"/>
        <end position="22"/>
    </location>
</feature>
<reference evidence="2 3" key="1">
    <citation type="submission" date="2020-04" db="EMBL/GenBank/DDBJ databases">
        <title>Draft genome of Pyxidicoccus fallax type strain.</title>
        <authorList>
            <person name="Whitworth D.E."/>
        </authorList>
    </citation>
    <scope>NUCLEOTIDE SEQUENCE [LARGE SCALE GENOMIC DNA]</scope>
    <source>
        <strain evidence="2 3">DSM 14698</strain>
    </source>
</reference>
<accession>A0A848M0Q5</accession>
<sequence length="53" mass="5565">MVLFRTVAASLSLVITVARLLLQPLQEPTRADTLSLAVIIAAYVSTVVVGPVS</sequence>
<protein>
    <submittedName>
        <fullName evidence="2">Uncharacterized protein</fullName>
    </submittedName>
</protein>
<evidence type="ECO:0000313" key="2">
    <source>
        <dbReference type="EMBL" id="NMO22964.1"/>
    </source>
</evidence>
<dbReference type="Proteomes" id="UP000518300">
    <property type="component" value="Unassembled WGS sequence"/>
</dbReference>
<feature type="transmembrane region" description="Helical" evidence="1">
    <location>
        <begin position="34"/>
        <end position="52"/>
    </location>
</feature>
<keyword evidence="1" id="KW-1133">Transmembrane helix</keyword>
<keyword evidence="1" id="KW-0472">Membrane</keyword>
<evidence type="ECO:0000313" key="3">
    <source>
        <dbReference type="Proteomes" id="UP000518300"/>
    </source>
</evidence>
<dbReference type="EMBL" id="JABBJJ010000502">
    <property type="protein sequence ID" value="NMO22964.1"/>
    <property type="molecule type" value="Genomic_DNA"/>
</dbReference>
<comment type="caution">
    <text evidence="2">The sequence shown here is derived from an EMBL/GenBank/DDBJ whole genome shotgun (WGS) entry which is preliminary data.</text>
</comment>
<dbReference type="RefSeq" id="WP_169352074.1">
    <property type="nucleotide sequence ID" value="NZ_JABBJJ010000502.1"/>
</dbReference>
<evidence type="ECO:0000256" key="1">
    <source>
        <dbReference type="SAM" id="Phobius"/>
    </source>
</evidence>
<gene>
    <name evidence="2" type="ORF">HG543_50120</name>
</gene>